<proteinExistence type="predicted"/>
<evidence type="ECO:0000256" key="1">
    <source>
        <dbReference type="SAM" id="MobiDB-lite"/>
    </source>
</evidence>
<sequence>PLGYSNPLSPVNNNNNRSATGGLRINGSEMANMDPACINLHGDSDYRNRSSSPRSLLKNTSNSQSTTVGVRIKGPYQASIDPASINIH</sequence>
<comment type="caution">
    <text evidence="2">The sequence shown here is derived from an EMBL/GenBank/DDBJ whole genome shotgun (WGS) entry which is preliminary data.</text>
</comment>
<gene>
    <name evidence="2" type="ORF">PFISCL1PPCAC_20968</name>
</gene>
<name>A0AAV5WBQ7_9BILA</name>
<accession>A0AAV5WBQ7</accession>
<feature type="non-terminal residue" evidence="2">
    <location>
        <position position="1"/>
    </location>
</feature>
<dbReference type="Proteomes" id="UP001432322">
    <property type="component" value="Unassembled WGS sequence"/>
</dbReference>
<reference evidence="2" key="1">
    <citation type="submission" date="2023-10" db="EMBL/GenBank/DDBJ databases">
        <title>Genome assembly of Pristionchus species.</title>
        <authorList>
            <person name="Yoshida K."/>
            <person name="Sommer R.J."/>
        </authorList>
    </citation>
    <scope>NUCLEOTIDE SEQUENCE</scope>
    <source>
        <strain evidence="2">RS5133</strain>
    </source>
</reference>
<feature type="compositionally biased region" description="Polar residues" evidence="1">
    <location>
        <begin position="1"/>
        <end position="11"/>
    </location>
</feature>
<feature type="compositionally biased region" description="Polar residues" evidence="1">
    <location>
        <begin position="49"/>
        <end position="68"/>
    </location>
</feature>
<organism evidence="2 3">
    <name type="scientific">Pristionchus fissidentatus</name>
    <dbReference type="NCBI Taxonomy" id="1538716"/>
    <lineage>
        <taxon>Eukaryota</taxon>
        <taxon>Metazoa</taxon>
        <taxon>Ecdysozoa</taxon>
        <taxon>Nematoda</taxon>
        <taxon>Chromadorea</taxon>
        <taxon>Rhabditida</taxon>
        <taxon>Rhabditina</taxon>
        <taxon>Diplogasteromorpha</taxon>
        <taxon>Diplogasteroidea</taxon>
        <taxon>Neodiplogasteridae</taxon>
        <taxon>Pristionchus</taxon>
    </lineage>
</organism>
<feature type="region of interest" description="Disordered" evidence="1">
    <location>
        <begin position="1"/>
        <end position="28"/>
    </location>
</feature>
<feature type="non-terminal residue" evidence="2">
    <location>
        <position position="88"/>
    </location>
</feature>
<evidence type="ECO:0000313" key="2">
    <source>
        <dbReference type="EMBL" id="GMT29671.1"/>
    </source>
</evidence>
<dbReference type="AlphaFoldDB" id="A0AAV5WBQ7"/>
<feature type="region of interest" description="Disordered" evidence="1">
    <location>
        <begin position="42"/>
        <end position="88"/>
    </location>
</feature>
<evidence type="ECO:0000313" key="3">
    <source>
        <dbReference type="Proteomes" id="UP001432322"/>
    </source>
</evidence>
<keyword evidence="3" id="KW-1185">Reference proteome</keyword>
<dbReference type="EMBL" id="BTSY01000005">
    <property type="protein sequence ID" value="GMT29671.1"/>
    <property type="molecule type" value="Genomic_DNA"/>
</dbReference>
<protein>
    <submittedName>
        <fullName evidence="2">Uncharacterized protein</fullName>
    </submittedName>
</protein>